<dbReference type="EMBL" id="JAULSU010000004">
    <property type="protein sequence ID" value="KAK0618835.1"/>
    <property type="molecule type" value="Genomic_DNA"/>
</dbReference>
<name>A0AA39WNT2_9PEZI</name>
<proteinExistence type="predicted"/>
<evidence type="ECO:0000313" key="3">
    <source>
        <dbReference type="Proteomes" id="UP001175000"/>
    </source>
</evidence>
<feature type="signal peptide" evidence="1">
    <location>
        <begin position="1"/>
        <end position="19"/>
    </location>
</feature>
<accession>A0AA39WNT2</accession>
<keyword evidence="3" id="KW-1185">Reference proteome</keyword>
<dbReference type="AlphaFoldDB" id="A0AA39WNT2"/>
<dbReference type="Proteomes" id="UP001175000">
    <property type="component" value="Unassembled WGS sequence"/>
</dbReference>
<evidence type="ECO:0000313" key="2">
    <source>
        <dbReference type="EMBL" id="KAK0618835.1"/>
    </source>
</evidence>
<reference evidence="2" key="1">
    <citation type="submission" date="2023-06" db="EMBL/GenBank/DDBJ databases">
        <title>Genome-scale phylogeny and comparative genomics of the fungal order Sordariales.</title>
        <authorList>
            <consortium name="Lawrence Berkeley National Laboratory"/>
            <person name="Hensen N."/>
            <person name="Bonometti L."/>
            <person name="Westerberg I."/>
            <person name="Brannstrom I.O."/>
            <person name="Guillou S."/>
            <person name="Cros-Aarteil S."/>
            <person name="Calhoun S."/>
            <person name="Haridas S."/>
            <person name="Kuo A."/>
            <person name="Mondo S."/>
            <person name="Pangilinan J."/>
            <person name="Riley R."/>
            <person name="Labutti K."/>
            <person name="Andreopoulos B."/>
            <person name="Lipzen A."/>
            <person name="Chen C."/>
            <person name="Yanf M."/>
            <person name="Daum C."/>
            <person name="Ng V."/>
            <person name="Clum A."/>
            <person name="Steindorff A."/>
            <person name="Ohm R."/>
            <person name="Martin F."/>
            <person name="Silar P."/>
            <person name="Natvig D."/>
            <person name="Lalanne C."/>
            <person name="Gautier V."/>
            <person name="Ament-Velasquez S.L."/>
            <person name="Kruys A."/>
            <person name="Hutchinson M.I."/>
            <person name="Powell A.J."/>
            <person name="Barry K."/>
            <person name="Miller A.N."/>
            <person name="Grigoriev I.V."/>
            <person name="Debuchy R."/>
            <person name="Gladieux P."/>
            <person name="Thoren M.H."/>
            <person name="Johannesson H."/>
        </authorList>
    </citation>
    <scope>NUCLEOTIDE SEQUENCE</scope>
    <source>
        <strain evidence="2">CBS 606.72</strain>
    </source>
</reference>
<protein>
    <submittedName>
        <fullName evidence="2">Uncharacterized protein</fullName>
    </submittedName>
</protein>
<gene>
    <name evidence="2" type="ORF">B0T14DRAFT_495729</name>
</gene>
<feature type="chain" id="PRO_5041407244" evidence="1">
    <location>
        <begin position="20"/>
        <end position="101"/>
    </location>
</feature>
<evidence type="ECO:0000256" key="1">
    <source>
        <dbReference type="SAM" id="SignalP"/>
    </source>
</evidence>
<sequence>MVSATRLLMALAAVGVVFAVRTCRVTGDANCRPCPYTDKNCKPKHAIKKDTKHNGWDWNVDLKCSVHQPLTDDNCCPNIDRPHKGFVSKVGFLLGSGSVQM</sequence>
<keyword evidence="1" id="KW-0732">Signal</keyword>
<comment type="caution">
    <text evidence="2">The sequence shown here is derived from an EMBL/GenBank/DDBJ whole genome shotgun (WGS) entry which is preliminary data.</text>
</comment>
<organism evidence="2 3">
    <name type="scientific">Immersiella caudata</name>
    <dbReference type="NCBI Taxonomy" id="314043"/>
    <lineage>
        <taxon>Eukaryota</taxon>
        <taxon>Fungi</taxon>
        <taxon>Dikarya</taxon>
        <taxon>Ascomycota</taxon>
        <taxon>Pezizomycotina</taxon>
        <taxon>Sordariomycetes</taxon>
        <taxon>Sordariomycetidae</taxon>
        <taxon>Sordariales</taxon>
        <taxon>Lasiosphaeriaceae</taxon>
        <taxon>Immersiella</taxon>
    </lineage>
</organism>